<feature type="compositionally biased region" description="Basic and acidic residues" evidence="1">
    <location>
        <begin position="14"/>
        <end position="28"/>
    </location>
</feature>
<keyword evidence="4" id="KW-1185">Reference proteome</keyword>
<feature type="compositionally biased region" description="Polar residues" evidence="1">
    <location>
        <begin position="86"/>
        <end position="98"/>
    </location>
</feature>
<dbReference type="PANTHER" id="PTHR36819:SF1">
    <property type="entry name" value="REGULATOR OF PHOSPHOLIPASE D SRF1"/>
    <property type="match status" value="1"/>
</dbReference>
<feature type="region of interest" description="Disordered" evidence="1">
    <location>
        <begin position="1"/>
        <end position="113"/>
    </location>
</feature>
<feature type="region of interest" description="Disordered" evidence="1">
    <location>
        <begin position="147"/>
        <end position="179"/>
    </location>
</feature>
<dbReference type="HOGENOM" id="CLU_027163_1_1_1"/>
<evidence type="ECO:0000256" key="1">
    <source>
        <dbReference type="SAM" id="MobiDB-lite"/>
    </source>
</evidence>
<dbReference type="AlphaFoldDB" id="A0A0C7MXZ2"/>
<keyword evidence="2" id="KW-0812">Transmembrane</keyword>
<reference evidence="3 4" key="1">
    <citation type="submission" date="2014-12" db="EMBL/GenBank/DDBJ databases">
        <authorList>
            <person name="Neuveglise Cecile"/>
        </authorList>
    </citation>
    <scope>NUCLEOTIDE SEQUENCE [LARGE SCALE GENOMIC DNA]</scope>
    <source>
        <strain evidence="3 4">CBS 12615</strain>
    </source>
</reference>
<dbReference type="EMBL" id="LN736364">
    <property type="protein sequence ID" value="CEP62529.1"/>
    <property type="molecule type" value="Genomic_DNA"/>
</dbReference>
<dbReference type="GeneID" id="34685999"/>
<dbReference type="GO" id="GO:0071944">
    <property type="term" value="C:cell periphery"/>
    <property type="evidence" value="ECO:0007669"/>
    <property type="project" value="TreeGrafter"/>
</dbReference>
<dbReference type="Proteomes" id="UP000054304">
    <property type="component" value="Unassembled WGS sequence"/>
</dbReference>
<dbReference type="InterPro" id="IPR037737">
    <property type="entry name" value="Srf1"/>
</dbReference>
<organism evidence="3 4">
    <name type="scientific">Lachancea lanzarotensis</name>
    <dbReference type="NCBI Taxonomy" id="1245769"/>
    <lineage>
        <taxon>Eukaryota</taxon>
        <taxon>Fungi</taxon>
        <taxon>Dikarya</taxon>
        <taxon>Ascomycota</taxon>
        <taxon>Saccharomycotina</taxon>
        <taxon>Saccharomycetes</taxon>
        <taxon>Saccharomycetales</taxon>
        <taxon>Saccharomycetaceae</taxon>
        <taxon>Lachancea</taxon>
    </lineage>
</organism>
<accession>A0A0C7MXZ2</accession>
<dbReference type="RefSeq" id="XP_022628755.1">
    <property type="nucleotide sequence ID" value="XM_022772430.1"/>
</dbReference>
<dbReference type="GO" id="GO:0000324">
    <property type="term" value="C:fungal-type vacuole"/>
    <property type="evidence" value="ECO:0007669"/>
    <property type="project" value="TreeGrafter"/>
</dbReference>
<feature type="transmembrane region" description="Helical" evidence="2">
    <location>
        <begin position="392"/>
        <end position="411"/>
    </location>
</feature>
<proteinExistence type="predicted"/>
<feature type="compositionally biased region" description="Low complexity" evidence="1">
    <location>
        <begin position="154"/>
        <end position="168"/>
    </location>
</feature>
<dbReference type="PANTHER" id="PTHR36819">
    <property type="entry name" value="REGULATOR OF PHOSPHOLIPASE D SRF1"/>
    <property type="match status" value="1"/>
</dbReference>
<feature type="transmembrane region" description="Helical" evidence="2">
    <location>
        <begin position="354"/>
        <end position="372"/>
    </location>
</feature>
<protein>
    <submittedName>
        <fullName evidence="3">LALA0S05e07668g1_1</fullName>
    </submittedName>
</protein>
<name>A0A0C7MXZ2_9SACH</name>
<feature type="transmembrane region" description="Helical" evidence="2">
    <location>
        <begin position="312"/>
        <end position="333"/>
    </location>
</feature>
<feature type="transmembrane region" description="Helical" evidence="2">
    <location>
        <begin position="445"/>
        <end position="469"/>
    </location>
</feature>
<sequence length="478" mass="54503">MSKNALSDDEEEERQERAEKELQLHDFGQRTSHRSGSRDRSNSQTKTSRGVGEETKTRLLNPYGLSASTVPPFALDEQLKAHRRQSTQNQDGSSQNKQNEPKRPQDLSSSKDPFLVSHNEKWDQFVENIGSNVAYLHKAAEDIDTGSAAAEGASSDFSKMETTSSSSEEQPKHSEKNFKKTAYRTTTSNSKDILANLDDSWGGSERLNAIFNGPLLDSNKFTNNQDRQDWSEYLESVKAFYYRDGALDNPDLEAGLQTEETTPNGDNNKLHAFLEKQKLDFKQKRKHWRQLERQKKQKWLPTLRKLMLDNQYLPLGFRMSIVILSIIALGLAIRIFQNSNSRVEVIGNSIPQQASTVMAICVNSIAVLYLFYISYDEFSGKPLGLRNPFGKLRLILLDLLFIIFSSANLALTFNTLYDKQWVCTTGEYTKEQLPKIDYICRKQRALASFLFVMLFLWVTTFSLSILRVVEKMNSSSPR</sequence>
<gene>
    <name evidence="3" type="ORF">LALA0_S05e07668g</name>
</gene>
<dbReference type="OrthoDB" id="2589563at2759"/>
<evidence type="ECO:0000313" key="4">
    <source>
        <dbReference type="Proteomes" id="UP000054304"/>
    </source>
</evidence>
<evidence type="ECO:0000256" key="2">
    <source>
        <dbReference type="SAM" id="Phobius"/>
    </source>
</evidence>
<keyword evidence="2" id="KW-1133">Transmembrane helix</keyword>
<feature type="compositionally biased region" description="Basic and acidic residues" evidence="1">
    <location>
        <begin position="169"/>
        <end position="178"/>
    </location>
</feature>
<evidence type="ECO:0000313" key="3">
    <source>
        <dbReference type="EMBL" id="CEP62529.1"/>
    </source>
</evidence>
<keyword evidence="2" id="KW-0472">Membrane</keyword>